<dbReference type="Proteomes" id="UP000077881">
    <property type="component" value="Unassembled WGS sequence"/>
</dbReference>
<comment type="caution">
    <text evidence="1">The sequence shown here is derived from an EMBL/GenBank/DDBJ whole genome shotgun (WGS) entry which is preliminary data.</text>
</comment>
<dbReference type="PATRIC" id="fig|217031.6.peg.1626"/>
<evidence type="ECO:0000313" key="2">
    <source>
        <dbReference type="Proteomes" id="UP000077881"/>
    </source>
</evidence>
<dbReference type="RefSeq" id="WP_064467919.1">
    <property type="nucleotide sequence ID" value="NZ_LDJR01000034.1"/>
</dbReference>
<proteinExistence type="predicted"/>
<dbReference type="AlphaFoldDB" id="A0A177ZYX5"/>
<sequence>MLTTDYDEAIIENAIYLPMLIIILNRDLKVIESSSQFKIKQPYLNHVESVIRTIQRDLSKAKKYMHDNKIKVEKMGTEGTFTDYLIIQRGYEGKRKYFNPVLKTRSEELLNEYLLNRKSDPPS</sequence>
<dbReference type="Pfam" id="PF26325">
    <property type="entry name" value="YhjD"/>
    <property type="match status" value="1"/>
</dbReference>
<dbReference type="EMBL" id="LDJR01000034">
    <property type="protein sequence ID" value="OAK72699.1"/>
    <property type="molecule type" value="Genomic_DNA"/>
</dbReference>
<protein>
    <submittedName>
        <fullName evidence="1">Uncharacterized protein</fullName>
    </submittedName>
</protein>
<dbReference type="InterPro" id="IPR058600">
    <property type="entry name" value="YhjD-like"/>
</dbReference>
<dbReference type="STRING" id="217031.ABB05_07550"/>
<name>A0A177ZYX5_9BACI</name>
<keyword evidence="2" id="KW-1185">Reference proteome</keyword>
<evidence type="ECO:0000313" key="1">
    <source>
        <dbReference type="EMBL" id="OAK72699.1"/>
    </source>
</evidence>
<reference evidence="1 2" key="1">
    <citation type="submission" date="2015-05" db="EMBL/GenBank/DDBJ databases">
        <title>Comparison of genome.</title>
        <authorList>
            <person name="Zheng Z."/>
            <person name="Sun M."/>
        </authorList>
    </citation>
    <scope>NUCLEOTIDE SEQUENCE [LARGE SCALE GENOMIC DNA]</scope>
    <source>
        <strain evidence="1 2">G25-74</strain>
    </source>
</reference>
<gene>
    <name evidence="1" type="ORF">ABB05_07550</name>
</gene>
<accession>A0A177ZYX5</accession>
<organism evidence="1 2">
    <name type="scientific">Lederbergia galactosidilytica</name>
    <dbReference type="NCBI Taxonomy" id="217031"/>
    <lineage>
        <taxon>Bacteria</taxon>
        <taxon>Bacillati</taxon>
        <taxon>Bacillota</taxon>
        <taxon>Bacilli</taxon>
        <taxon>Bacillales</taxon>
        <taxon>Bacillaceae</taxon>
        <taxon>Lederbergia</taxon>
    </lineage>
</organism>
<dbReference type="OrthoDB" id="2988956at2"/>